<dbReference type="VEuPathDB" id="FungiDB:VP01_571g6"/>
<feature type="compositionally biased region" description="Low complexity" evidence="1">
    <location>
        <begin position="45"/>
        <end position="59"/>
    </location>
</feature>
<proteinExistence type="predicted"/>
<evidence type="ECO:0000313" key="3">
    <source>
        <dbReference type="Proteomes" id="UP000037035"/>
    </source>
</evidence>
<comment type="caution">
    <text evidence="2">The sequence shown here is derived from an EMBL/GenBank/DDBJ whole genome shotgun (WGS) entry which is preliminary data.</text>
</comment>
<name>A0A0L6UKP6_9BASI</name>
<feature type="compositionally biased region" description="Low complexity" evidence="1">
    <location>
        <begin position="352"/>
        <end position="363"/>
    </location>
</feature>
<dbReference type="Proteomes" id="UP000037035">
    <property type="component" value="Unassembled WGS sequence"/>
</dbReference>
<feature type="compositionally biased region" description="Low complexity" evidence="1">
    <location>
        <begin position="231"/>
        <end position="250"/>
    </location>
</feature>
<feature type="region of interest" description="Disordered" evidence="1">
    <location>
        <begin position="36"/>
        <end position="96"/>
    </location>
</feature>
<dbReference type="EMBL" id="LAVV01010963">
    <property type="protein sequence ID" value="KNZ48365.1"/>
    <property type="molecule type" value="Genomic_DNA"/>
</dbReference>
<feature type="region of interest" description="Disordered" evidence="1">
    <location>
        <begin position="157"/>
        <end position="251"/>
    </location>
</feature>
<feature type="region of interest" description="Disordered" evidence="1">
    <location>
        <begin position="349"/>
        <end position="410"/>
    </location>
</feature>
<reference evidence="2 3" key="1">
    <citation type="submission" date="2015-08" db="EMBL/GenBank/DDBJ databases">
        <title>Next Generation Sequencing and Analysis of the Genome of Puccinia sorghi L Schw, the Causal Agent of Maize Common Rust.</title>
        <authorList>
            <person name="Rochi L."/>
            <person name="Burguener G."/>
            <person name="Darino M."/>
            <person name="Turjanski A."/>
            <person name="Kreff E."/>
            <person name="Dieguez M.J."/>
            <person name="Sacco F."/>
        </authorList>
    </citation>
    <scope>NUCLEOTIDE SEQUENCE [LARGE SCALE GENOMIC DNA]</scope>
    <source>
        <strain evidence="2 3">RO10H11247</strain>
    </source>
</reference>
<feature type="region of interest" description="Disordered" evidence="1">
    <location>
        <begin position="451"/>
        <end position="473"/>
    </location>
</feature>
<organism evidence="2 3">
    <name type="scientific">Puccinia sorghi</name>
    <dbReference type="NCBI Taxonomy" id="27349"/>
    <lineage>
        <taxon>Eukaryota</taxon>
        <taxon>Fungi</taxon>
        <taxon>Dikarya</taxon>
        <taxon>Basidiomycota</taxon>
        <taxon>Pucciniomycotina</taxon>
        <taxon>Pucciniomycetes</taxon>
        <taxon>Pucciniales</taxon>
        <taxon>Pucciniaceae</taxon>
        <taxon>Puccinia</taxon>
    </lineage>
</organism>
<gene>
    <name evidence="2" type="ORF">VP01_571g6</name>
</gene>
<accession>A0A0L6UKP6</accession>
<keyword evidence="3" id="KW-1185">Reference proteome</keyword>
<dbReference type="OrthoDB" id="2500162at2759"/>
<sequence length="544" mass="59659">MRASHDVQPHQCQSSSYGRHLVHKWEGDYHYDAAHARPSDQINASPPSTSRRRSLLLASSPPPPISQSPSGSHPLRIKTQQGSPYHHHRSYSRHDENDDADLCSSFGHFGLMEQEHPHNHQGHPFTSSEEVDECDKYNPLVLHHARRQSIIQPHALSNWESNGHHPSSRKADHHIDLSHGAPVSEPSQRKQAGLRYHQGSWQMTGKSGPVIPKATTSPASTTMSKASAHAIISPSTSRSSSSSTIISPLSPKCPRDTTGFYDNKLIETQEGHLSHSANCRKSFPGESPLPINSASRRRSCTVASTPTLFNSIFQRVRNPHEGSLINNRSPLSLTDEDLKTFGMSDSQLVKHQTTQGWDQGQGDRSSSAAGKPLTYPSSSSLLTSSSVSDKYRGGNVGRRGSYGTETGYQGRDKFSGRFIHQVTFSLDESHKSGLQAILVLRNLTNGLTSAVPKPSAATSSPVHPSRASPPNIPIPRISHRYPEHSIPTTVLVNGRPQTVLRQKNIPSVVIDWSDGVRDQFDPTGMSLQEILDRCHFHSSSSSSS</sequence>
<dbReference type="AlphaFoldDB" id="A0A0L6UKP6"/>
<feature type="compositionally biased region" description="Low complexity" evidence="1">
    <location>
        <begin position="377"/>
        <end position="388"/>
    </location>
</feature>
<feature type="compositionally biased region" description="Polar residues" evidence="1">
    <location>
        <begin position="214"/>
        <end position="225"/>
    </location>
</feature>
<evidence type="ECO:0000256" key="1">
    <source>
        <dbReference type="SAM" id="MobiDB-lite"/>
    </source>
</evidence>
<protein>
    <submittedName>
        <fullName evidence="2">Uncharacterized protein</fullName>
    </submittedName>
</protein>
<evidence type="ECO:0000313" key="2">
    <source>
        <dbReference type="EMBL" id="KNZ48365.1"/>
    </source>
</evidence>